<gene>
    <name evidence="2" type="ORF">F0U44_08935</name>
</gene>
<sequence length="238" mass="25595">MRIDIWSDVVCPWCSVGKKRLERALADFPHRDEVEVVYHSFLLDPSAPTEPFETAQQMLARKYGLSLEEAAEKQSGVIAVAAELGMDWSRHHDSPHVDTVDAHRLLHLALEEGSQGQQGVLKDALLHAYFGEAANLASHDVLRAVAVGAGLDVGRVDEVLASEDYADAVLADIAQARAFGATGVPFFVVDNRYGVSGAQPSEVFGQLLDQVWTETHPVLATVPGATEAEACGPDGCPI</sequence>
<comment type="caution">
    <text evidence="2">The sequence shown here is derived from an EMBL/GenBank/DDBJ whole genome shotgun (WGS) entry which is preliminary data.</text>
</comment>
<dbReference type="Proteomes" id="UP000325003">
    <property type="component" value="Unassembled WGS sequence"/>
</dbReference>
<dbReference type="PANTHER" id="PTHR13887">
    <property type="entry name" value="GLUTATHIONE S-TRANSFERASE KAPPA"/>
    <property type="match status" value="1"/>
</dbReference>
<dbReference type="SUPFAM" id="SSF52833">
    <property type="entry name" value="Thioredoxin-like"/>
    <property type="match status" value="1"/>
</dbReference>
<reference evidence="2 3" key="1">
    <citation type="submission" date="2019-09" db="EMBL/GenBank/DDBJ databases">
        <title>Nocardioides panacisoli sp. nov., isolated from the soil of a ginseng field.</title>
        <authorList>
            <person name="Cho C."/>
        </authorList>
    </citation>
    <scope>NUCLEOTIDE SEQUENCE [LARGE SCALE GENOMIC DNA]</scope>
    <source>
        <strain evidence="2 3">BN130099</strain>
    </source>
</reference>
<dbReference type="InterPro" id="IPR036249">
    <property type="entry name" value="Thioredoxin-like_sf"/>
</dbReference>
<proteinExistence type="predicted"/>
<reference evidence="2 3" key="2">
    <citation type="submission" date="2019-09" db="EMBL/GenBank/DDBJ databases">
        <authorList>
            <person name="Jin C."/>
        </authorList>
    </citation>
    <scope>NUCLEOTIDE SEQUENCE [LARGE SCALE GENOMIC DNA]</scope>
    <source>
        <strain evidence="2 3">BN130099</strain>
    </source>
</reference>
<dbReference type="AlphaFoldDB" id="A0A5B1LE83"/>
<keyword evidence="3" id="KW-1185">Reference proteome</keyword>
<dbReference type="CDD" id="cd03024">
    <property type="entry name" value="DsbA_FrnE"/>
    <property type="match status" value="1"/>
</dbReference>
<protein>
    <submittedName>
        <fullName evidence="2">DsbA family oxidoreductase</fullName>
    </submittedName>
</protein>
<evidence type="ECO:0000313" key="3">
    <source>
        <dbReference type="Proteomes" id="UP000325003"/>
    </source>
</evidence>
<dbReference type="EMBL" id="VUJV01000003">
    <property type="protein sequence ID" value="KAA1418614.1"/>
    <property type="molecule type" value="Genomic_DNA"/>
</dbReference>
<evidence type="ECO:0000259" key="1">
    <source>
        <dbReference type="Pfam" id="PF01323"/>
    </source>
</evidence>
<dbReference type="Gene3D" id="3.40.30.10">
    <property type="entry name" value="Glutaredoxin"/>
    <property type="match status" value="1"/>
</dbReference>
<feature type="domain" description="DSBA-like thioredoxin" evidence="1">
    <location>
        <begin position="3"/>
        <end position="208"/>
    </location>
</feature>
<dbReference type="RefSeq" id="WP_149727954.1">
    <property type="nucleotide sequence ID" value="NZ_VUJV01000003.1"/>
</dbReference>
<dbReference type="GO" id="GO:0016491">
    <property type="term" value="F:oxidoreductase activity"/>
    <property type="evidence" value="ECO:0007669"/>
    <property type="project" value="InterPro"/>
</dbReference>
<accession>A0A5B1LE83</accession>
<dbReference type="InterPro" id="IPR001853">
    <property type="entry name" value="DSBA-like_thioredoxin_dom"/>
</dbReference>
<evidence type="ECO:0000313" key="2">
    <source>
        <dbReference type="EMBL" id="KAA1418614.1"/>
    </source>
</evidence>
<dbReference type="PANTHER" id="PTHR13887:SF41">
    <property type="entry name" value="THIOREDOXIN SUPERFAMILY PROTEIN"/>
    <property type="match status" value="1"/>
</dbReference>
<organism evidence="2 3">
    <name type="scientific">Nocardioides humilatus</name>
    <dbReference type="NCBI Taxonomy" id="2607660"/>
    <lineage>
        <taxon>Bacteria</taxon>
        <taxon>Bacillati</taxon>
        <taxon>Actinomycetota</taxon>
        <taxon>Actinomycetes</taxon>
        <taxon>Propionibacteriales</taxon>
        <taxon>Nocardioidaceae</taxon>
        <taxon>Nocardioides</taxon>
    </lineage>
</organism>
<dbReference type="Pfam" id="PF01323">
    <property type="entry name" value="DSBA"/>
    <property type="match status" value="1"/>
</dbReference>
<name>A0A5B1LE83_9ACTN</name>